<keyword evidence="7" id="KW-1133">Transmembrane helix</keyword>
<evidence type="ECO:0000256" key="5">
    <source>
        <dbReference type="PROSITE-ProRule" id="PRU10141"/>
    </source>
</evidence>
<keyword evidence="11" id="KW-1185">Reference proteome</keyword>
<protein>
    <recommendedName>
        <fullName evidence="9">Protein kinase domain-containing protein</fullName>
    </recommendedName>
</protein>
<gene>
    <name evidence="10" type="ORF">SI8410_08010974</name>
</gene>
<accession>A0A7I8KSJ0</accession>
<keyword evidence="1" id="KW-0808">Transferase</keyword>
<dbReference type="PANTHER" id="PTHR47989:SF36">
    <property type="entry name" value="PROTEIN KINASE DOMAIN-CONTAINING PROTEIN"/>
    <property type="match status" value="1"/>
</dbReference>
<dbReference type="PROSITE" id="PS00108">
    <property type="entry name" value="PROTEIN_KINASE_ST"/>
    <property type="match status" value="1"/>
</dbReference>
<dbReference type="InterPro" id="IPR000719">
    <property type="entry name" value="Prot_kinase_dom"/>
</dbReference>
<dbReference type="Gene3D" id="3.30.200.20">
    <property type="entry name" value="Phosphorylase Kinase, domain 1"/>
    <property type="match status" value="1"/>
</dbReference>
<dbReference type="FunFam" id="3.30.200.20:FF:000420">
    <property type="entry name" value="Putative receptor-like protein kinase"/>
    <property type="match status" value="1"/>
</dbReference>
<dbReference type="GO" id="GO:0004672">
    <property type="term" value="F:protein kinase activity"/>
    <property type="evidence" value="ECO:0007669"/>
    <property type="project" value="InterPro"/>
</dbReference>
<keyword evidence="8" id="KW-0732">Signal</keyword>
<dbReference type="PROSITE" id="PS50011">
    <property type="entry name" value="PROTEIN_KINASE_DOM"/>
    <property type="match status" value="1"/>
</dbReference>
<feature type="domain" description="Protein kinase" evidence="9">
    <location>
        <begin position="325"/>
        <end position="596"/>
    </location>
</feature>
<sequence>MRGLFLGLLVGAVVVVIGSHPPPAIGSGCPLDLGWSNFSVAASVCSNENERAKCCRLINAFIAVSVARYANSTGKLGVPAAFSEICLLSISETLQLYGIPSNAMVFCGLGTKILVSYPCEGRATVLEMLQSPNFNNVSENCKPPLSMESSCRKCVNWGIIYLRHLNGVRDNVTLSTCRNAAFVTLVNQGDSTSTIGIASCFFSVQGFNVQSGLSLQPPTPVTSPSPPLAESPSRNVTAVVSKERHQLYHLKLIPTICIGIAAMAILLLVVMILLIRRKSRELKGSKAPSRASSWDAFPLTVRKFQEGPPPMFQRFTRKETKKATNNFTSEIGKGGFGTVYKAEFSNGLVVAVKRMHKSLEQGESDFYREMELLGRLHHRHLVSLKGFCTTRHERFLMYEYMENGSLRDHLHSSGKAPSWQRRIQIAIDVANALEYLHFYCDPPLCHRDIKPSNILLDANFRAKVADFGLADVSRGSSTGFDQVHADVHGTPGYVDPEYVVTRELTEKSDVYSYGVLLLELVSGRHAVEGNQNLVEWSRQRTAVAAGLPELVDPALGDSFDLEELQVVAAVAEWCTRSEGKARPSIKQVLVALYEGLDPVHRDFAGAVEGGGRSAAGGQGGKVAGGRSEVIPYSGDGRCLQSSSSTSRSYCSRSLLLESGGSPQSPPCGFSL</sequence>
<dbReference type="InterPro" id="IPR017441">
    <property type="entry name" value="Protein_kinase_ATP_BS"/>
</dbReference>
<keyword evidence="2 5" id="KW-0547">Nucleotide-binding</keyword>
<organism evidence="10 11">
    <name type="scientific">Spirodela intermedia</name>
    <name type="common">Intermediate duckweed</name>
    <dbReference type="NCBI Taxonomy" id="51605"/>
    <lineage>
        <taxon>Eukaryota</taxon>
        <taxon>Viridiplantae</taxon>
        <taxon>Streptophyta</taxon>
        <taxon>Embryophyta</taxon>
        <taxon>Tracheophyta</taxon>
        <taxon>Spermatophyta</taxon>
        <taxon>Magnoliopsida</taxon>
        <taxon>Liliopsida</taxon>
        <taxon>Araceae</taxon>
        <taxon>Lemnoideae</taxon>
        <taxon>Spirodela</taxon>
    </lineage>
</organism>
<name>A0A7I8KSJ0_SPIIN</name>
<dbReference type="Gene3D" id="1.10.510.10">
    <property type="entry name" value="Transferase(Phosphotransferase) domain 1"/>
    <property type="match status" value="1"/>
</dbReference>
<dbReference type="PANTHER" id="PTHR47989">
    <property type="entry name" value="OS01G0750732 PROTEIN"/>
    <property type="match status" value="1"/>
</dbReference>
<dbReference type="Pfam" id="PF00069">
    <property type="entry name" value="Pkinase"/>
    <property type="match status" value="1"/>
</dbReference>
<dbReference type="CDD" id="cd14066">
    <property type="entry name" value="STKc_IRAK"/>
    <property type="match status" value="1"/>
</dbReference>
<dbReference type="EMBL" id="LR746271">
    <property type="protein sequence ID" value="CAA7400296.1"/>
    <property type="molecule type" value="Genomic_DNA"/>
</dbReference>
<dbReference type="InterPro" id="IPR008271">
    <property type="entry name" value="Ser/Thr_kinase_AS"/>
</dbReference>
<keyword evidence="7" id="KW-0472">Membrane</keyword>
<feature type="binding site" evidence="5">
    <location>
        <position position="353"/>
    </location>
    <ligand>
        <name>ATP</name>
        <dbReference type="ChEBI" id="CHEBI:30616"/>
    </ligand>
</feature>
<evidence type="ECO:0000256" key="7">
    <source>
        <dbReference type="SAM" id="Phobius"/>
    </source>
</evidence>
<dbReference type="FunFam" id="1.10.510.10:FF:000381">
    <property type="entry name" value="Putative receptor-like protein kinase"/>
    <property type="match status" value="1"/>
</dbReference>
<proteinExistence type="predicted"/>
<dbReference type="InterPro" id="IPR043891">
    <property type="entry name" value="SPARK"/>
</dbReference>
<keyword evidence="3" id="KW-0418">Kinase</keyword>
<evidence type="ECO:0000256" key="8">
    <source>
        <dbReference type="SAM" id="SignalP"/>
    </source>
</evidence>
<dbReference type="OrthoDB" id="543156at2759"/>
<dbReference type="GO" id="GO:0005524">
    <property type="term" value="F:ATP binding"/>
    <property type="evidence" value="ECO:0007669"/>
    <property type="project" value="UniProtKB-UniRule"/>
</dbReference>
<evidence type="ECO:0000256" key="6">
    <source>
        <dbReference type="SAM" id="MobiDB-lite"/>
    </source>
</evidence>
<feature type="compositionally biased region" description="Gly residues" evidence="6">
    <location>
        <begin position="608"/>
        <end position="623"/>
    </location>
</feature>
<feature type="transmembrane region" description="Helical" evidence="7">
    <location>
        <begin position="252"/>
        <end position="275"/>
    </location>
</feature>
<dbReference type="Pfam" id="PF19160">
    <property type="entry name" value="SPARK"/>
    <property type="match status" value="1"/>
</dbReference>
<dbReference type="PROSITE" id="PS00107">
    <property type="entry name" value="PROTEIN_KINASE_ATP"/>
    <property type="match status" value="1"/>
</dbReference>
<dbReference type="Proteomes" id="UP000663760">
    <property type="component" value="Chromosome 8"/>
</dbReference>
<dbReference type="PROSITE" id="PS51257">
    <property type="entry name" value="PROKAR_LIPOPROTEIN"/>
    <property type="match status" value="1"/>
</dbReference>
<evidence type="ECO:0000259" key="9">
    <source>
        <dbReference type="PROSITE" id="PS50011"/>
    </source>
</evidence>
<dbReference type="SMART" id="SM00220">
    <property type="entry name" value="S_TKc"/>
    <property type="match status" value="1"/>
</dbReference>
<feature type="region of interest" description="Disordered" evidence="6">
    <location>
        <begin position="608"/>
        <end position="627"/>
    </location>
</feature>
<keyword evidence="4 5" id="KW-0067">ATP-binding</keyword>
<evidence type="ECO:0000313" key="11">
    <source>
        <dbReference type="Proteomes" id="UP000663760"/>
    </source>
</evidence>
<evidence type="ECO:0000256" key="1">
    <source>
        <dbReference type="ARBA" id="ARBA00022679"/>
    </source>
</evidence>
<dbReference type="AlphaFoldDB" id="A0A7I8KSJ0"/>
<feature type="chain" id="PRO_5029710382" description="Protein kinase domain-containing protein" evidence="8">
    <location>
        <begin position="27"/>
        <end position="671"/>
    </location>
</feature>
<evidence type="ECO:0000256" key="3">
    <source>
        <dbReference type="ARBA" id="ARBA00022777"/>
    </source>
</evidence>
<dbReference type="InterPro" id="IPR011009">
    <property type="entry name" value="Kinase-like_dom_sf"/>
</dbReference>
<dbReference type="SUPFAM" id="SSF56112">
    <property type="entry name" value="Protein kinase-like (PK-like)"/>
    <property type="match status" value="1"/>
</dbReference>
<reference evidence="10" key="1">
    <citation type="submission" date="2020-02" db="EMBL/GenBank/DDBJ databases">
        <authorList>
            <person name="Scholz U."/>
            <person name="Mascher M."/>
            <person name="Fiebig A."/>
        </authorList>
    </citation>
    <scope>NUCLEOTIDE SEQUENCE</scope>
</reference>
<evidence type="ECO:0000256" key="4">
    <source>
        <dbReference type="ARBA" id="ARBA00022840"/>
    </source>
</evidence>
<evidence type="ECO:0000256" key="2">
    <source>
        <dbReference type="ARBA" id="ARBA00022741"/>
    </source>
</evidence>
<feature type="signal peptide" evidence="8">
    <location>
        <begin position="1"/>
        <end position="26"/>
    </location>
</feature>
<keyword evidence="7" id="KW-0812">Transmembrane</keyword>
<evidence type="ECO:0000313" key="10">
    <source>
        <dbReference type="EMBL" id="CAA7400296.1"/>
    </source>
</evidence>